<dbReference type="EMBL" id="MFAY01000011">
    <property type="protein sequence ID" value="OGD89389.1"/>
    <property type="molecule type" value="Genomic_DNA"/>
</dbReference>
<reference evidence="2 3" key="1">
    <citation type="journal article" date="2016" name="Nat. Commun.">
        <title>Thousands of microbial genomes shed light on interconnected biogeochemical processes in an aquifer system.</title>
        <authorList>
            <person name="Anantharaman K."/>
            <person name="Brown C.T."/>
            <person name="Hug L.A."/>
            <person name="Sharon I."/>
            <person name="Castelle C.J."/>
            <person name="Probst A.J."/>
            <person name="Thomas B.C."/>
            <person name="Singh A."/>
            <person name="Wilkins M.J."/>
            <person name="Karaoz U."/>
            <person name="Brodie E.L."/>
            <person name="Williams K.H."/>
            <person name="Hubbard S.S."/>
            <person name="Banfield J.F."/>
        </authorList>
    </citation>
    <scope>NUCLEOTIDE SEQUENCE [LARGE SCALE GENOMIC DNA]</scope>
</reference>
<evidence type="ECO:0000259" key="1">
    <source>
        <dbReference type="Pfam" id="PF00535"/>
    </source>
</evidence>
<name>A0A1F5GC12_9BACT</name>
<dbReference type="InterPro" id="IPR001173">
    <property type="entry name" value="Glyco_trans_2-like"/>
</dbReference>
<dbReference type="PANTHER" id="PTHR10859">
    <property type="entry name" value="GLYCOSYL TRANSFERASE"/>
    <property type="match status" value="1"/>
</dbReference>
<dbReference type="GO" id="GO:0006487">
    <property type="term" value="P:protein N-linked glycosylation"/>
    <property type="evidence" value="ECO:0007669"/>
    <property type="project" value="TreeGrafter"/>
</dbReference>
<dbReference type="AlphaFoldDB" id="A0A1F5GC12"/>
<evidence type="ECO:0000313" key="3">
    <source>
        <dbReference type="Proteomes" id="UP000178577"/>
    </source>
</evidence>
<comment type="caution">
    <text evidence="2">The sequence shown here is derived from an EMBL/GenBank/DDBJ whole genome shotgun (WGS) entry which is preliminary data.</text>
</comment>
<proteinExistence type="predicted"/>
<gene>
    <name evidence="2" type="ORF">A2693_01805</name>
</gene>
<dbReference type="Gene3D" id="3.90.550.10">
    <property type="entry name" value="Spore Coat Polysaccharide Biosynthesis Protein SpsA, Chain A"/>
    <property type="match status" value="1"/>
</dbReference>
<dbReference type="PANTHER" id="PTHR10859:SF91">
    <property type="entry name" value="DOLICHYL-PHOSPHATE BETA-GLUCOSYLTRANSFERASE"/>
    <property type="match status" value="1"/>
</dbReference>
<protein>
    <recommendedName>
        <fullName evidence="1">Glycosyltransferase 2-like domain-containing protein</fullName>
    </recommendedName>
</protein>
<organism evidence="2 3">
    <name type="scientific">Candidatus Curtissbacteria bacterium RIFCSPHIGHO2_01_FULL_40_12</name>
    <dbReference type="NCBI Taxonomy" id="1797710"/>
    <lineage>
        <taxon>Bacteria</taxon>
        <taxon>Candidatus Curtissiibacteriota</taxon>
    </lineage>
</organism>
<dbReference type="InterPro" id="IPR029044">
    <property type="entry name" value="Nucleotide-diphossugar_trans"/>
</dbReference>
<dbReference type="Proteomes" id="UP000178577">
    <property type="component" value="Unassembled WGS sequence"/>
</dbReference>
<dbReference type="SUPFAM" id="SSF53448">
    <property type="entry name" value="Nucleotide-diphospho-sugar transferases"/>
    <property type="match status" value="1"/>
</dbReference>
<accession>A0A1F5GC12</accession>
<sequence length="263" mass="30312">MRKLSLIVPAYNKGSEVFKTISSYVDELKKLIYDWEIIVVDDASQDKTLREAVRGKRFNGNSKRIKIYSYNLNQGKGFALYYGFKKSSGDAIIFADSDLDLPAENISVVLEYLEKSRADVVIGSKRHPLSKVNYPLTRRILSKTYQLLIKTLFNLNISDTQVGVKAFRREVLEECFPRLVVKQFAFDLELLVVAKSRGFKKIKEAPITLNYNFSSTIHLKSVFKILQDTLAIFYRKNFLKYYSSNHYDLEVDDTLISPLKAFV</sequence>
<feature type="domain" description="Glycosyltransferase 2-like" evidence="1">
    <location>
        <begin position="5"/>
        <end position="176"/>
    </location>
</feature>
<dbReference type="Pfam" id="PF00535">
    <property type="entry name" value="Glycos_transf_2"/>
    <property type="match status" value="1"/>
</dbReference>
<evidence type="ECO:0000313" key="2">
    <source>
        <dbReference type="EMBL" id="OGD89389.1"/>
    </source>
</evidence>